<gene>
    <name evidence="10" type="ORF">SAMN05421736_11594</name>
</gene>
<dbReference type="InterPro" id="IPR012301">
    <property type="entry name" value="Malic_N_dom"/>
</dbReference>
<accession>A0A1H3TMH5</accession>
<dbReference type="SMART" id="SM01274">
    <property type="entry name" value="malic"/>
    <property type="match status" value="1"/>
</dbReference>
<comment type="cofactor">
    <cofactor evidence="1">
        <name>Mn(2+)</name>
        <dbReference type="ChEBI" id="CHEBI:29035"/>
    </cofactor>
</comment>
<dbReference type="Proteomes" id="UP000198935">
    <property type="component" value="Unassembled WGS sequence"/>
</dbReference>
<reference evidence="11" key="1">
    <citation type="submission" date="2016-10" db="EMBL/GenBank/DDBJ databases">
        <authorList>
            <person name="Varghese N."/>
            <person name="Submissions S."/>
        </authorList>
    </citation>
    <scope>NUCLEOTIDE SEQUENCE [LARGE SCALE GENOMIC DNA]</scope>
    <source>
        <strain evidence="11">SP</strain>
    </source>
</reference>
<evidence type="ECO:0000259" key="9">
    <source>
        <dbReference type="SMART" id="SM01274"/>
    </source>
</evidence>
<dbReference type="FunFam" id="3.40.50.720:FF:000095">
    <property type="entry name" value="NADP-dependent malic enzyme"/>
    <property type="match status" value="1"/>
</dbReference>
<comment type="similarity">
    <text evidence="2">Belongs to the malic enzymes family.</text>
</comment>
<dbReference type="InterPro" id="IPR051674">
    <property type="entry name" value="Malate_Decarboxylase"/>
</dbReference>
<protein>
    <submittedName>
        <fullName evidence="10">Malate dehydrogenase (Oxaloacetate-decarboxylating)</fullName>
    </submittedName>
</protein>
<feature type="active site" description="Proton donor" evidence="5">
    <location>
        <position position="39"/>
    </location>
</feature>
<dbReference type="Pfam" id="PF00390">
    <property type="entry name" value="malic"/>
    <property type="match status" value="1"/>
</dbReference>
<dbReference type="GO" id="GO:0051287">
    <property type="term" value="F:NAD binding"/>
    <property type="evidence" value="ECO:0007669"/>
    <property type="project" value="InterPro"/>
</dbReference>
<dbReference type="PROSITE" id="PS00331">
    <property type="entry name" value="MALIC_ENZYMES"/>
    <property type="match status" value="1"/>
</dbReference>
<dbReference type="InterPro" id="IPR001891">
    <property type="entry name" value="Malic_OxRdtase"/>
</dbReference>
<dbReference type="AlphaFoldDB" id="A0A1H3TMH5"/>
<name>A0A1H3TMH5_9BACI</name>
<feature type="binding site" evidence="7">
    <location>
        <position position="162"/>
    </location>
    <ligand>
        <name>a divalent metal cation</name>
        <dbReference type="ChEBI" id="CHEBI:60240"/>
    </ligand>
</feature>
<evidence type="ECO:0000256" key="6">
    <source>
        <dbReference type="PIRSR" id="PIRSR000106-2"/>
    </source>
</evidence>
<dbReference type="FunFam" id="3.40.50.10380:FF:000003">
    <property type="entry name" value="NADP-dependent malic enzyme"/>
    <property type="match status" value="1"/>
</dbReference>
<evidence type="ECO:0000256" key="2">
    <source>
        <dbReference type="ARBA" id="ARBA00008785"/>
    </source>
</evidence>
<proteinExistence type="inferred from homology"/>
<dbReference type="PANTHER" id="PTHR43237">
    <property type="entry name" value="NADP-DEPENDENT MALIC ENZYME"/>
    <property type="match status" value="1"/>
</dbReference>
<evidence type="ECO:0000256" key="5">
    <source>
        <dbReference type="PIRSR" id="PIRSR000106-1"/>
    </source>
</evidence>
<feature type="domain" description="Malic enzyme N-terminal" evidence="9">
    <location>
        <begin position="18"/>
        <end position="151"/>
    </location>
</feature>
<dbReference type="InterPro" id="IPR046346">
    <property type="entry name" value="Aminoacid_DH-like_N_sf"/>
</dbReference>
<evidence type="ECO:0000259" key="8">
    <source>
        <dbReference type="SMART" id="SM00919"/>
    </source>
</evidence>
<keyword evidence="11" id="KW-1185">Reference proteome</keyword>
<dbReference type="Pfam" id="PF03949">
    <property type="entry name" value="Malic_M"/>
    <property type="match status" value="1"/>
</dbReference>
<dbReference type="PANTHER" id="PTHR43237:SF4">
    <property type="entry name" value="NADP-DEPENDENT MALIC ENZYME"/>
    <property type="match status" value="1"/>
</dbReference>
<comment type="cofactor">
    <cofactor evidence="7">
        <name>Mg(2+)</name>
        <dbReference type="ChEBI" id="CHEBI:18420"/>
    </cofactor>
    <cofactor evidence="7">
        <name>Mn(2+)</name>
        <dbReference type="ChEBI" id="CHEBI:29035"/>
    </cofactor>
    <text evidence="7">Divalent metal cations. Prefers magnesium or manganese.</text>
</comment>
<dbReference type="InterPro" id="IPR012302">
    <property type="entry name" value="Malic_NAD-bd"/>
</dbReference>
<feature type="binding site" evidence="6">
    <location>
        <position position="288"/>
    </location>
    <ligand>
        <name>(S)-malate</name>
        <dbReference type="ChEBI" id="CHEBI:15589"/>
    </ligand>
</feature>
<evidence type="ECO:0000256" key="7">
    <source>
        <dbReference type="PIRSR" id="PIRSR000106-3"/>
    </source>
</evidence>
<evidence type="ECO:0000256" key="4">
    <source>
        <dbReference type="ARBA" id="ARBA00023002"/>
    </source>
</evidence>
<dbReference type="PIRSF" id="PIRSF000106">
    <property type="entry name" value="ME"/>
    <property type="match status" value="1"/>
</dbReference>
<dbReference type="Gene3D" id="3.40.50.10380">
    <property type="entry name" value="Malic enzyme, N-terminal domain"/>
    <property type="match status" value="1"/>
</dbReference>
<dbReference type="EMBL" id="FNPI01000015">
    <property type="protein sequence ID" value="SDZ51493.1"/>
    <property type="molecule type" value="Genomic_DNA"/>
</dbReference>
<dbReference type="STRING" id="1503961.SAMN05421736_11594"/>
<dbReference type="OrthoDB" id="9805787at2"/>
<feature type="active site" description="Proton acceptor" evidence="5">
    <location>
        <position position="94"/>
    </location>
</feature>
<dbReference type="InterPro" id="IPR015884">
    <property type="entry name" value="Malic_enzyme_CS"/>
</dbReference>
<dbReference type="InterPro" id="IPR045213">
    <property type="entry name" value="Malic_NAD-bd_bact_type"/>
</dbReference>
<dbReference type="SUPFAM" id="SSF53223">
    <property type="entry name" value="Aminoacid dehydrogenase-like, N-terminal domain"/>
    <property type="match status" value="1"/>
</dbReference>
<dbReference type="GO" id="GO:0046872">
    <property type="term" value="F:metal ion binding"/>
    <property type="evidence" value="ECO:0007669"/>
    <property type="project" value="UniProtKB-KW"/>
</dbReference>
<dbReference type="SUPFAM" id="SSF51735">
    <property type="entry name" value="NAD(P)-binding Rossmann-fold domains"/>
    <property type="match status" value="1"/>
</dbReference>
<dbReference type="Gene3D" id="3.40.50.720">
    <property type="entry name" value="NAD(P)-binding Rossmann-like Domain"/>
    <property type="match status" value="1"/>
</dbReference>
<feature type="binding site" evidence="7">
    <location>
        <position position="137"/>
    </location>
    <ligand>
        <name>a divalent metal cation</name>
        <dbReference type="ChEBI" id="CHEBI:60240"/>
    </ligand>
</feature>
<feature type="binding site" evidence="7">
    <location>
        <position position="136"/>
    </location>
    <ligand>
        <name>a divalent metal cation</name>
        <dbReference type="ChEBI" id="CHEBI:60240"/>
    </ligand>
</feature>
<dbReference type="GO" id="GO:0016616">
    <property type="term" value="F:oxidoreductase activity, acting on the CH-OH group of donors, NAD or NADP as acceptor"/>
    <property type="evidence" value="ECO:0007669"/>
    <property type="project" value="InterPro"/>
</dbReference>
<feature type="domain" description="Malic enzyme NAD-binding" evidence="8">
    <location>
        <begin position="163"/>
        <end position="386"/>
    </location>
</feature>
<evidence type="ECO:0000313" key="11">
    <source>
        <dbReference type="Proteomes" id="UP000198935"/>
    </source>
</evidence>
<organism evidence="10 11">
    <name type="scientific">Evansella caseinilytica</name>
    <dbReference type="NCBI Taxonomy" id="1503961"/>
    <lineage>
        <taxon>Bacteria</taxon>
        <taxon>Bacillati</taxon>
        <taxon>Bacillota</taxon>
        <taxon>Bacilli</taxon>
        <taxon>Bacillales</taxon>
        <taxon>Bacillaceae</taxon>
        <taxon>Evansella</taxon>
    </lineage>
</organism>
<feature type="binding site" evidence="6">
    <location>
        <position position="318"/>
    </location>
    <ligand>
        <name>(S)-malate</name>
        <dbReference type="ChEBI" id="CHEBI:15589"/>
    </ligand>
</feature>
<keyword evidence="4" id="KW-0560">Oxidoreductase</keyword>
<dbReference type="GO" id="GO:0004470">
    <property type="term" value="F:malic enzyme activity"/>
    <property type="evidence" value="ECO:0007669"/>
    <property type="project" value="InterPro"/>
</dbReference>
<evidence type="ECO:0000256" key="3">
    <source>
        <dbReference type="ARBA" id="ARBA00022723"/>
    </source>
</evidence>
<evidence type="ECO:0000313" key="10">
    <source>
        <dbReference type="EMBL" id="SDZ51493.1"/>
    </source>
</evidence>
<sequence length="399" mass="42135">MEVKNLKDEALKIHRDNIGKIEIMSKLDIKDSSDLSLVYTPGVGDVCKAIVKNPGEMNRLTARGNMVGVVTDGTAVLGLGDIGPMAAMPVMEGKCMLFKKFAGIDAFPICLDSRDVDEIVHIVKALQPTFAGINLEDISAPRCFEIEARLKQELNIPVFHDDQHGTAIVVLAALINALKLVGKNRNLARIVINGAGAAGISIADLLLEAGFSDITLVSLEGVVRKGENWLNAGQMRIAERTNLRSVGGTLGDVIADADVFIGVSGPAALKAAHLKKMAKDPVVFALANPIPEIYPEEALAAGAAIVGTGRSDYPNQVNNLLAFPGIFRGVLDAGATDITVDMKIAAANAIAQMISKKQLAPDYIIPDALNQDVSVAVAKAVADTANKTEKKQAEKSSVS</sequence>
<keyword evidence="3 7" id="KW-0479">Metal-binding</keyword>
<dbReference type="SMART" id="SM00919">
    <property type="entry name" value="Malic_M"/>
    <property type="match status" value="1"/>
</dbReference>
<dbReference type="InterPro" id="IPR037062">
    <property type="entry name" value="Malic_N_dom_sf"/>
</dbReference>
<evidence type="ECO:0000256" key="1">
    <source>
        <dbReference type="ARBA" id="ARBA00001936"/>
    </source>
</evidence>
<dbReference type="InterPro" id="IPR036291">
    <property type="entry name" value="NAD(P)-bd_dom_sf"/>
</dbReference>
<dbReference type="CDD" id="cd05311">
    <property type="entry name" value="NAD_bind_2_malic_enz"/>
    <property type="match status" value="1"/>
</dbReference>